<evidence type="ECO:0000259" key="10">
    <source>
        <dbReference type="Pfam" id="PF04082"/>
    </source>
</evidence>
<dbReference type="Pfam" id="PF03151">
    <property type="entry name" value="TPT"/>
    <property type="match status" value="1"/>
</dbReference>
<evidence type="ECO:0000256" key="7">
    <source>
        <dbReference type="SAM" id="Phobius"/>
    </source>
</evidence>
<feature type="transmembrane region" description="Helical" evidence="7">
    <location>
        <begin position="87"/>
        <end position="104"/>
    </location>
</feature>
<accession>A0A4Q2DQ65</accession>
<dbReference type="GO" id="GO:0016020">
    <property type="term" value="C:membrane"/>
    <property type="evidence" value="ECO:0007669"/>
    <property type="project" value="UniProtKB-SubCell"/>
</dbReference>
<feature type="signal peptide" evidence="8">
    <location>
        <begin position="1"/>
        <end position="18"/>
    </location>
</feature>
<comment type="subcellular location">
    <subcellularLocation>
        <location evidence="1">Membrane</location>
        <topology evidence="1">Multi-pass membrane protein</topology>
    </subcellularLocation>
</comment>
<dbReference type="GO" id="GO:0006351">
    <property type="term" value="P:DNA-templated transcription"/>
    <property type="evidence" value="ECO:0007669"/>
    <property type="project" value="InterPro"/>
</dbReference>
<dbReference type="Proteomes" id="UP000290288">
    <property type="component" value="Unassembled WGS sequence"/>
</dbReference>
<dbReference type="AlphaFoldDB" id="A0A4Q2DQ65"/>
<evidence type="ECO:0000256" key="1">
    <source>
        <dbReference type="ARBA" id="ARBA00004141"/>
    </source>
</evidence>
<keyword evidence="12" id="KW-1185">Reference proteome</keyword>
<feature type="transmembrane region" description="Helical" evidence="7">
    <location>
        <begin position="244"/>
        <end position="262"/>
    </location>
</feature>
<feature type="region of interest" description="Disordered" evidence="6">
    <location>
        <begin position="342"/>
        <end position="426"/>
    </location>
</feature>
<evidence type="ECO:0000256" key="5">
    <source>
        <dbReference type="ARBA" id="ARBA00023242"/>
    </source>
</evidence>
<organism evidence="11 12">
    <name type="scientific">Candolleomyces aberdarensis</name>
    <dbReference type="NCBI Taxonomy" id="2316362"/>
    <lineage>
        <taxon>Eukaryota</taxon>
        <taxon>Fungi</taxon>
        <taxon>Dikarya</taxon>
        <taxon>Basidiomycota</taxon>
        <taxon>Agaricomycotina</taxon>
        <taxon>Agaricomycetes</taxon>
        <taxon>Agaricomycetidae</taxon>
        <taxon>Agaricales</taxon>
        <taxon>Agaricineae</taxon>
        <taxon>Psathyrellaceae</taxon>
        <taxon>Candolleomyces</taxon>
    </lineage>
</organism>
<dbReference type="InterPro" id="IPR050186">
    <property type="entry name" value="TPT_transporter"/>
</dbReference>
<comment type="caution">
    <text evidence="11">The sequence shown here is derived from an EMBL/GenBank/DDBJ whole genome shotgun (WGS) entry which is preliminary data.</text>
</comment>
<feature type="transmembrane region" description="Helical" evidence="7">
    <location>
        <begin position="188"/>
        <end position="210"/>
    </location>
</feature>
<dbReference type="CDD" id="cd12148">
    <property type="entry name" value="fungal_TF_MHR"/>
    <property type="match status" value="1"/>
</dbReference>
<evidence type="ECO:0000256" key="6">
    <source>
        <dbReference type="SAM" id="MobiDB-lite"/>
    </source>
</evidence>
<gene>
    <name evidence="11" type="ORF">EST38_g4523</name>
</gene>
<dbReference type="PANTHER" id="PTHR11132">
    <property type="entry name" value="SOLUTE CARRIER FAMILY 35"/>
    <property type="match status" value="1"/>
</dbReference>
<dbReference type="STRING" id="2316362.A0A4Q2DQ65"/>
<dbReference type="GO" id="GO:0003677">
    <property type="term" value="F:DNA binding"/>
    <property type="evidence" value="ECO:0007669"/>
    <property type="project" value="InterPro"/>
</dbReference>
<evidence type="ECO:0000313" key="12">
    <source>
        <dbReference type="Proteomes" id="UP000290288"/>
    </source>
</evidence>
<dbReference type="EMBL" id="SDEE01000112">
    <property type="protein sequence ID" value="RXW21332.1"/>
    <property type="molecule type" value="Genomic_DNA"/>
</dbReference>
<feature type="chain" id="PRO_5020735558" description="Sugar phosphate transporter domain-containing protein" evidence="8">
    <location>
        <begin position="19"/>
        <end position="628"/>
    </location>
</feature>
<keyword evidence="5" id="KW-0539">Nucleus</keyword>
<feature type="compositionally biased region" description="Low complexity" evidence="6">
    <location>
        <begin position="369"/>
        <end position="390"/>
    </location>
</feature>
<feature type="transmembrane region" description="Helical" evidence="7">
    <location>
        <begin position="110"/>
        <end position="129"/>
    </location>
</feature>
<dbReference type="InterPro" id="IPR004853">
    <property type="entry name" value="Sugar_P_trans_dom"/>
</dbReference>
<feature type="transmembrane region" description="Helical" evidence="7">
    <location>
        <begin position="59"/>
        <end position="80"/>
    </location>
</feature>
<evidence type="ECO:0000256" key="2">
    <source>
        <dbReference type="ARBA" id="ARBA00022692"/>
    </source>
</evidence>
<dbReference type="GO" id="GO:0008270">
    <property type="term" value="F:zinc ion binding"/>
    <property type="evidence" value="ECO:0007669"/>
    <property type="project" value="InterPro"/>
</dbReference>
<reference evidence="11 12" key="1">
    <citation type="submission" date="2019-01" db="EMBL/GenBank/DDBJ databases">
        <title>Draft genome sequence of Psathyrella aberdarensis IHI B618.</title>
        <authorList>
            <person name="Buettner E."/>
            <person name="Kellner H."/>
        </authorList>
    </citation>
    <scope>NUCLEOTIDE SEQUENCE [LARGE SCALE GENOMIC DNA]</scope>
    <source>
        <strain evidence="11 12">IHI B618</strain>
    </source>
</reference>
<keyword evidence="8" id="KW-0732">Signal</keyword>
<evidence type="ECO:0000256" key="8">
    <source>
        <dbReference type="SAM" id="SignalP"/>
    </source>
</evidence>
<feature type="transmembrane region" description="Helical" evidence="7">
    <location>
        <begin position="217"/>
        <end position="238"/>
    </location>
</feature>
<feature type="domain" description="Xylanolytic transcriptional activator regulatory" evidence="10">
    <location>
        <begin position="476"/>
        <end position="614"/>
    </location>
</feature>
<evidence type="ECO:0000313" key="11">
    <source>
        <dbReference type="EMBL" id="RXW21332.1"/>
    </source>
</evidence>
<keyword evidence="2 7" id="KW-0812">Transmembrane</keyword>
<feature type="transmembrane region" description="Helical" evidence="7">
    <location>
        <begin position="150"/>
        <end position="168"/>
    </location>
</feature>
<dbReference type="Gene3D" id="1.10.3730.20">
    <property type="match status" value="1"/>
</dbReference>
<dbReference type="Pfam" id="PF04082">
    <property type="entry name" value="Fungal_trans"/>
    <property type="match status" value="1"/>
</dbReference>
<evidence type="ECO:0000259" key="9">
    <source>
        <dbReference type="Pfam" id="PF03151"/>
    </source>
</evidence>
<sequence>MHMFVQFVFAAFLRYVWPKRFRPAHDPTPKEYGKKAVPTAAATGLDIGLSNLSLKTITLSFYTMCKSSSLIFVLLFAFLFRLERFSWRLIGVILLIFAGVLLMVATQTHFILEGFLLVITASALGGLRWSLTQLLLKDKKMGMDNPASTIFWLAPSMGLTIAIVSLALENWPVLFMTKFFQDPSHILSTAFYLCAPGAIAFAMVLSEFYILQRTGVVPMSIAGIAKEVSTITISAWFFGDQLTPLNITGVGITVAGIGLFTYHKYRKSIESTVPLDAHGNPISEGDDTLEDTDAEERVHLTAYQIDEPDEPSPERKCEACKAAKIPCRFKDRERYFAERSRAIAGPSANAQPYPSDHRNDSSNGVDAFSVASSSSSPSLSNSGLRSNSHSPKASGLVSPEGDANGRYPYPADPRRDPEYSRNNSYGYPNYVGSPAPVLHHPHNSRLPPHQPDYRHVQLTDPERPQFPHPSLMPHFIQLFFENLGHEYGFLTYDQLMNDYYEGRLPPALANCVAALASRFSNIPELTIRGLHNVAESYLDSAKGLVNPVLHLPSMDTLHAIMLLAWAEYKNGKHPSFRSYAHNAVQMAQDLGLSDSEPIMQIPDAERRRRQITWANILQLHTLLTSTRA</sequence>
<evidence type="ECO:0000256" key="4">
    <source>
        <dbReference type="ARBA" id="ARBA00023136"/>
    </source>
</evidence>
<dbReference type="OrthoDB" id="18894at2759"/>
<name>A0A4Q2DQ65_9AGAR</name>
<keyword evidence="3 7" id="KW-1133">Transmembrane helix</keyword>
<evidence type="ECO:0008006" key="13">
    <source>
        <dbReference type="Google" id="ProtNLM"/>
    </source>
</evidence>
<proteinExistence type="predicted"/>
<dbReference type="InterPro" id="IPR007219">
    <property type="entry name" value="XnlR_reg_dom"/>
</dbReference>
<dbReference type="SUPFAM" id="SSF103481">
    <property type="entry name" value="Multidrug resistance efflux transporter EmrE"/>
    <property type="match status" value="1"/>
</dbReference>
<evidence type="ECO:0000256" key="3">
    <source>
        <dbReference type="ARBA" id="ARBA00022989"/>
    </source>
</evidence>
<feature type="domain" description="Sugar phosphate transporter" evidence="9">
    <location>
        <begin position="4"/>
        <end position="260"/>
    </location>
</feature>
<keyword evidence="4 7" id="KW-0472">Membrane</keyword>
<protein>
    <recommendedName>
        <fullName evidence="13">Sugar phosphate transporter domain-containing protein</fullName>
    </recommendedName>
</protein>
<dbReference type="InterPro" id="IPR037185">
    <property type="entry name" value="EmrE-like"/>
</dbReference>